<dbReference type="GO" id="GO:0006261">
    <property type="term" value="P:DNA-templated DNA replication"/>
    <property type="evidence" value="ECO:0007669"/>
    <property type="project" value="TreeGrafter"/>
</dbReference>
<dbReference type="EC" id="2.7.7.7" evidence="2"/>
<keyword evidence="7" id="KW-0547">Nucleotide-binding</keyword>
<evidence type="ECO:0000256" key="3">
    <source>
        <dbReference type="ARBA" id="ARBA00022679"/>
    </source>
</evidence>
<comment type="catalytic activity">
    <reaction evidence="11">
        <text>DNA(n) + a 2'-deoxyribonucleoside 5'-triphosphate = DNA(n+1) + diphosphate</text>
        <dbReference type="Rhea" id="RHEA:22508"/>
        <dbReference type="Rhea" id="RHEA-COMP:17339"/>
        <dbReference type="Rhea" id="RHEA-COMP:17340"/>
        <dbReference type="ChEBI" id="CHEBI:33019"/>
        <dbReference type="ChEBI" id="CHEBI:61560"/>
        <dbReference type="ChEBI" id="CHEBI:173112"/>
        <dbReference type="EC" id="2.7.7.7"/>
    </reaction>
</comment>
<keyword evidence="3 14" id="KW-0808">Transferase</keyword>
<reference evidence="14" key="1">
    <citation type="submission" date="2022-01" db="EMBL/GenBank/DDBJ databases">
        <title>Collection of gut derived symbiotic bacterial strains cultured from healthy donors.</title>
        <authorList>
            <person name="Lin H."/>
            <person name="Kohout C."/>
            <person name="Waligurski E."/>
            <person name="Pamer E.G."/>
        </authorList>
    </citation>
    <scope>NUCLEOTIDE SEQUENCE</scope>
    <source>
        <strain evidence="14">DFI.6.55</strain>
    </source>
</reference>
<keyword evidence="6" id="KW-0479">Metal-binding</keyword>
<dbReference type="FunFam" id="3.40.50.300:FF:000014">
    <property type="entry name" value="DNA polymerase III subunit gamma/tau"/>
    <property type="match status" value="1"/>
</dbReference>
<keyword evidence="8" id="KW-0862">Zinc</keyword>
<keyword evidence="9" id="KW-0067">ATP-binding</keyword>
<dbReference type="InterPro" id="IPR045085">
    <property type="entry name" value="HLD_clamp_pol_III_gamma_tau"/>
</dbReference>
<dbReference type="InterPro" id="IPR027417">
    <property type="entry name" value="P-loop_NTPase"/>
</dbReference>
<evidence type="ECO:0000256" key="8">
    <source>
        <dbReference type="ARBA" id="ARBA00022833"/>
    </source>
</evidence>
<dbReference type="InterPro" id="IPR050238">
    <property type="entry name" value="DNA_Rep/Repair_Clamp_Loader"/>
</dbReference>
<dbReference type="NCBIfam" id="NF004046">
    <property type="entry name" value="PRK05563.1"/>
    <property type="match status" value="1"/>
</dbReference>
<evidence type="ECO:0000256" key="12">
    <source>
        <dbReference type="SAM" id="MobiDB-lite"/>
    </source>
</evidence>
<sequence length="549" mass="61360">MSYTALYRKWRPVSFEDVKGQDPIVQTLKNQITSERIGHAYLFCGTRGTGKTSIAKIFARAVNCEHPVDGSPCNECPTCKAIQSGSSMNVVEIDAASNNGVENIRDIRDQVQYPPTEGRYRVYIIDEVHMLSIGAFNALLKTLEEPPSYVIFILATTEVHKIPITILSRCQRYDFKRISLETIGDRLRELTRAEHIEVEDRALMYIAKAADGSLRDGLSLLDQCVAFHFGKVLTYDNALEVLGAVDSSVFSQMFGAVVEGRTRDCICTLEEIVIQGRELGQFVNDFIWYMRNLLLIQSADDAEGLLDMSEENLKQLKEDGKKADGPTLMRYIRVFSELSNQLRYASQKRVLVEVALIKLTRPSMEPNLDSVLQRLAELEEQMEDLEAGRMAIPMAGPSQTAAVPGTAAPGSPAGPVPQAQFTQAQAEPQVPAEKVSLPKAQLEDLKLVRNEWAKIVRSIGGGAKSYLRDTVVEPGGEGCLTIVFMDSMNYDMGKRPTVIGELERYVETNYGRSIYFKTRLAGKGERLNTIYITEEELEDKIHMDITYED</sequence>
<dbReference type="InterPro" id="IPR022754">
    <property type="entry name" value="DNA_pol_III_gamma-3"/>
</dbReference>
<dbReference type="Pfam" id="PF12169">
    <property type="entry name" value="DNA_pol3_gamma3"/>
    <property type="match status" value="1"/>
</dbReference>
<dbReference type="SMART" id="SM00382">
    <property type="entry name" value="AAA"/>
    <property type="match status" value="1"/>
</dbReference>
<dbReference type="EMBL" id="JAKNGE010000023">
    <property type="protein sequence ID" value="MCG4747365.1"/>
    <property type="molecule type" value="Genomic_DNA"/>
</dbReference>
<evidence type="ECO:0000259" key="13">
    <source>
        <dbReference type="SMART" id="SM00382"/>
    </source>
</evidence>
<evidence type="ECO:0000256" key="1">
    <source>
        <dbReference type="ARBA" id="ARBA00006360"/>
    </source>
</evidence>
<keyword evidence="10" id="KW-0239">DNA-directed DNA polymerase</keyword>
<dbReference type="NCBIfam" id="TIGR02397">
    <property type="entry name" value="dnaX_nterm"/>
    <property type="match status" value="1"/>
</dbReference>
<dbReference type="GO" id="GO:0005524">
    <property type="term" value="F:ATP binding"/>
    <property type="evidence" value="ECO:0007669"/>
    <property type="project" value="UniProtKB-KW"/>
</dbReference>
<evidence type="ECO:0000256" key="9">
    <source>
        <dbReference type="ARBA" id="ARBA00022840"/>
    </source>
</evidence>
<dbReference type="PANTHER" id="PTHR11669:SF0">
    <property type="entry name" value="PROTEIN STICHEL-LIKE 2"/>
    <property type="match status" value="1"/>
</dbReference>
<dbReference type="CDD" id="cd00009">
    <property type="entry name" value="AAA"/>
    <property type="match status" value="1"/>
</dbReference>
<proteinExistence type="inferred from homology"/>
<dbReference type="RefSeq" id="WP_238053733.1">
    <property type="nucleotide sequence ID" value="NZ_JAKNGE010000023.1"/>
</dbReference>
<dbReference type="GO" id="GO:0046872">
    <property type="term" value="F:metal ion binding"/>
    <property type="evidence" value="ECO:0007669"/>
    <property type="project" value="UniProtKB-KW"/>
</dbReference>
<organism evidence="14 15">
    <name type="scientific">Enterocloster aldenensis</name>
    <dbReference type="NCBI Taxonomy" id="358742"/>
    <lineage>
        <taxon>Bacteria</taxon>
        <taxon>Bacillati</taxon>
        <taxon>Bacillota</taxon>
        <taxon>Clostridia</taxon>
        <taxon>Lachnospirales</taxon>
        <taxon>Lachnospiraceae</taxon>
        <taxon>Enterocloster</taxon>
    </lineage>
</organism>
<dbReference type="AlphaFoldDB" id="A0AAW5BT36"/>
<dbReference type="Gene3D" id="1.20.272.10">
    <property type="match status" value="1"/>
</dbReference>
<evidence type="ECO:0000256" key="7">
    <source>
        <dbReference type="ARBA" id="ARBA00022741"/>
    </source>
</evidence>
<dbReference type="GO" id="GO:0009360">
    <property type="term" value="C:DNA polymerase III complex"/>
    <property type="evidence" value="ECO:0007669"/>
    <property type="project" value="InterPro"/>
</dbReference>
<evidence type="ECO:0000256" key="4">
    <source>
        <dbReference type="ARBA" id="ARBA00022695"/>
    </source>
</evidence>
<dbReference type="CDD" id="cd18137">
    <property type="entry name" value="HLD_clamp_pol_III_gamma_tau"/>
    <property type="match status" value="1"/>
</dbReference>
<evidence type="ECO:0000256" key="2">
    <source>
        <dbReference type="ARBA" id="ARBA00012417"/>
    </source>
</evidence>
<gene>
    <name evidence="14" type="primary">dnaX</name>
    <name evidence="14" type="ORF">L0N08_18225</name>
</gene>
<dbReference type="Gene3D" id="1.10.8.60">
    <property type="match status" value="1"/>
</dbReference>
<dbReference type="Proteomes" id="UP001299608">
    <property type="component" value="Unassembled WGS sequence"/>
</dbReference>
<name>A0AAW5BT36_9FIRM</name>
<dbReference type="InterPro" id="IPR012763">
    <property type="entry name" value="DNA_pol_III_sug/sutau_N"/>
</dbReference>
<keyword evidence="4 14" id="KW-0548">Nucleotidyltransferase</keyword>
<keyword evidence="5" id="KW-0235">DNA replication</keyword>
<feature type="region of interest" description="Disordered" evidence="12">
    <location>
        <begin position="397"/>
        <end position="418"/>
    </location>
</feature>
<evidence type="ECO:0000313" key="14">
    <source>
        <dbReference type="EMBL" id="MCG4747365.1"/>
    </source>
</evidence>
<comment type="caution">
    <text evidence="14">The sequence shown here is derived from an EMBL/GenBank/DDBJ whole genome shotgun (WGS) entry which is preliminary data.</text>
</comment>
<dbReference type="SUPFAM" id="SSF48019">
    <property type="entry name" value="post-AAA+ oligomerization domain-like"/>
    <property type="match status" value="1"/>
</dbReference>
<evidence type="ECO:0000256" key="5">
    <source>
        <dbReference type="ARBA" id="ARBA00022705"/>
    </source>
</evidence>
<comment type="similarity">
    <text evidence="1">Belongs to the DnaX/STICHEL family.</text>
</comment>
<dbReference type="InterPro" id="IPR008921">
    <property type="entry name" value="DNA_pol3_clamp-load_cplx_C"/>
</dbReference>
<dbReference type="GO" id="GO:0003887">
    <property type="term" value="F:DNA-directed DNA polymerase activity"/>
    <property type="evidence" value="ECO:0007669"/>
    <property type="project" value="UniProtKB-KW"/>
</dbReference>
<evidence type="ECO:0000256" key="6">
    <source>
        <dbReference type="ARBA" id="ARBA00022723"/>
    </source>
</evidence>
<accession>A0AAW5BT36</accession>
<dbReference type="InterPro" id="IPR003593">
    <property type="entry name" value="AAA+_ATPase"/>
</dbReference>
<evidence type="ECO:0000256" key="10">
    <source>
        <dbReference type="ARBA" id="ARBA00022932"/>
    </source>
</evidence>
<dbReference type="SUPFAM" id="SSF52540">
    <property type="entry name" value="P-loop containing nucleoside triphosphate hydrolases"/>
    <property type="match status" value="1"/>
</dbReference>
<evidence type="ECO:0000313" key="15">
    <source>
        <dbReference type="Proteomes" id="UP001299608"/>
    </source>
</evidence>
<dbReference type="Pfam" id="PF22608">
    <property type="entry name" value="DNAX_ATPase_lid"/>
    <property type="match status" value="1"/>
</dbReference>
<evidence type="ECO:0000256" key="11">
    <source>
        <dbReference type="ARBA" id="ARBA00049244"/>
    </source>
</evidence>
<dbReference type="Pfam" id="PF13177">
    <property type="entry name" value="DNA_pol3_delta2"/>
    <property type="match status" value="1"/>
</dbReference>
<dbReference type="Gene3D" id="3.40.50.300">
    <property type="entry name" value="P-loop containing nucleotide triphosphate hydrolases"/>
    <property type="match status" value="1"/>
</dbReference>
<dbReference type="GO" id="GO:0003677">
    <property type="term" value="F:DNA binding"/>
    <property type="evidence" value="ECO:0007669"/>
    <property type="project" value="InterPro"/>
</dbReference>
<feature type="compositionally biased region" description="Low complexity" evidence="12">
    <location>
        <begin position="399"/>
        <end position="418"/>
    </location>
</feature>
<feature type="domain" description="AAA+ ATPase" evidence="13">
    <location>
        <begin position="37"/>
        <end position="179"/>
    </location>
</feature>
<dbReference type="FunFam" id="1.10.8.60:FF:000013">
    <property type="entry name" value="DNA polymerase III subunit gamma/tau"/>
    <property type="match status" value="1"/>
</dbReference>
<protein>
    <recommendedName>
        <fullName evidence="2">DNA-directed DNA polymerase</fullName>
        <ecNumber evidence="2">2.7.7.7</ecNumber>
    </recommendedName>
</protein>
<dbReference type="PANTHER" id="PTHR11669">
    <property type="entry name" value="REPLICATION FACTOR C / DNA POLYMERASE III GAMMA-TAU SUBUNIT"/>
    <property type="match status" value="1"/>
</dbReference>